<dbReference type="Gene3D" id="3.80.10.10">
    <property type="entry name" value="Ribonuclease Inhibitor"/>
    <property type="match status" value="1"/>
</dbReference>
<dbReference type="AlphaFoldDB" id="A0AAW0BZ06"/>
<comment type="caution">
    <text evidence="1">The sequence shown here is derived from an EMBL/GenBank/DDBJ whole genome shotgun (WGS) entry which is preliminary data.</text>
</comment>
<evidence type="ECO:0000313" key="2">
    <source>
        <dbReference type="Proteomes" id="UP001362999"/>
    </source>
</evidence>
<accession>A0AAW0BZ06</accession>
<dbReference type="EMBL" id="JAWWNJ010000024">
    <property type="protein sequence ID" value="KAK7031831.1"/>
    <property type="molecule type" value="Genomic_DNA"/>
</dbReference>
<gene>
    <name evidence="1" type="ORF">R3P38DRAFT_3352950</name>
</gene>
<dbReference type="Gene3D" id="1.20.1280.50">
    <property type="match status" value="1"/>
</dbReference>
<organism evidence="1 2">
    <name type="scientific">Favolaschia claudopus</name>
    <dbReference type="NCBI Taxonomy" id="2862362"/>
    <lineage>
        <taxon>Eukaryota</taxon>
        <taxon>Fungi</taxon>
        <taxon>Dikarya</taxon>
        <taxon>Basidiomycota</taxon>
        <taxon>Agaricomycotina</taxon>
        <taxon>Agaricomycetes</taxon>
        <taxon>Agaricomycetidae</taxon>
        <taxon>Agaricales</taxon>
        <taxon>Marasmiineae</taxon>
        <taxon>Mycenaceae</taxon>
        <taxon>Favolaschia</taxon>
    </lineage>
</organism>
<dbReference type="InterPro" id="IPR032675">
    <property type="entry name" value="LRR_dom_sf"/>
</dbReference>
<reference evidence="1 2" key="1">
    <citation type="journal article" date="2024" name="J Genomics">
        <title>Draft genome sequencing and assembly of Favolaschia claudopus CIRM-BRFM 2984 isolated from oak limbs.</title>
        <authorList>
            <person name="Navarro D."/>
            <person name="Drula E."/>
            <person name="Chaduli D."/>
            <person name="Cazenave R."/>
            <person name="Ahrendt S."/>
            <person name="Wang J."/>
            <person name="Lipzen A."/>
            <person name="Daum C."/>
            <person name="Barry K."/>
            <person name="Grigoriev I.V."/>
            <person name="Favel A."/>
            <person name="Rosso M.N."/>
            <person name="Martin F."/>
        </authorList>
    </citation>
    <scope>NUCLEOTIDE SEQUENCE [LARGE SCALE GENOMIC DNA]</scope>
    <source>
        <strain evidence="1 2">CIRM-BRFM 2984</strain>
    </source>
</reference>
<evidence type="ECO:0000313" key="1">
    <source>
        <dbReference type="EMBL" id="KAK7031831.1"/>
    </source>
</evidence>
<proteinExistence type="predicted"/>
<keyword evidence="2" id="KW-1185">Reference proteome</keyword>
<sequence>MLSHMEQDRALFAQKGAEILDIEAQMAVMARTLAAVRDAQQLIWERLQSYKYPVLSLPTEIVAEIFVHTIPPYPQPPSPFNNYSPTILTLICHQWREIAIGTPQLWRTISLVTPERISLKSQHAFRLTSLWLKRSGSCSLSIHAADLTPVLSVLLSERARWEHLKLSVLDHLPTDMQDGPFPSLRSLDLFIPRTHSATPFLIHSLSAPLLCSVTVFAQHAGVIDLPWAQLTSLTLRIRKTPDFRRILRQTRRLVHCTLYCYDVVRDPDDLGPEISLPRLESLNISLDDDGEMDDVLESLMVPNLEILRISEDTLRPQPIETLKSFISKSNCKLKEIRITGAAISSEEAYRVAFPSIACVRASAYAVFYD</sequence>
<dbReference type="Proteomes" id="UP001362999">
    <property type="component" value="Unassembled WGS sequence"/>
</dbReference>
<name>A0AAW0BZ06_9AGAR</name>
<dbReference type="SUPFAM" id="SSF52047">
    <property type="entry name" value="RNI-like"/>
    <property type="match status" value="1"/>
</dbReference>
<protein>
    <submittedName>
        <fullName evidence="1">F-box domain-containing protein</fullName>
    </submittedName>
</protein>